<name>A0A0B2UPC1_TOXCA</name>
<dbReference type="EMBL" id="JPKZ01003189">
    <property type="protein sequence ID" value="KHN72826.1"/>
    <property type="molecule type" value="Genomic_DNA"/>
</dbReference>
<organism evidence="1 2">
    <name type="scientific">Toxocara canis</name>
    <name type="common">Canine roundworm</name>
    <dbReference type="NCBI Taxonomy" id="6265"/>
    <lineage>
        <taxon>Eukaryota</taxon>
        <taxon>Metazoa</taxon>
        <taxon>Ecdysozoa</taxon>
        <taxon>Nematoda</taxon>
        <taxon>Chromadorea</taxon>
        <taxon>Rhabditida</taxon>
        <taxon>Spirurina</taxon>
        <taxon>Ascaridomorpha</taxon>
        <taxon>Ascaridoidea</taxon>
        <taxon>Toxocaridae</taxon>
        <taxon>Toxocara</taxon>
    </lineage>
</organism>
<evidence type="ECO:0000313" key="2">
    <source>
        <dbReference type="Proteomes" id="UP000031036"/>
    </source>
</evidence>
<keyword evidence="2" id="KW-1185">Reference proteome</keyword>
<proteinExistence type="predicted"/>
<dbReference type="AlphaFoldDB" id="A0A0B2UPC1"/>
<dbReference type="Proteomes" id="UP000031036">
    <property type="component" value="Unassembled WGS sequence"/>
</dbReference>
<accession>A0A0B2UPC1</accession>
<gene>
    <name evidence="1" type="ORF">Tcan_03898</name>
</gene>
<protein>
    <submittedName>
        <fullName evidence="1">Uncharacterized protein</fullName>
    </submittedName>
</protein>
<reference evidence="1 2" key="1">
    <citation type="submission" date="2014-11" db="EMBL/GenBank/DDBJ databases">
        <title>Genetic blueprint of the zoonotic pathogen Toxocara canis.</title>
        <authorList>
            <person name="Zhu X.-Q."/>
            <person name="Korhonen P.K."/>
            <person name="Cai H."/>
            <person name="Young N.D."/>
            <person name="Nejsum P."/>
            <person name="von Samson-Himmelstjerna G."/>
            <person name="Boag P.R."/>
            <person name="Tan P."/>
            <person name="Li Q."/>
            <person name="Min J."/>
            <person name="Yang Y."/>
            <person name="Wang X."/>
            <person name="Fang X."/>
            <person name="Hall R.S."/>
            <person name="Hofmann A."/>
            <person name="Sternberg P.W."/>
            <person name="Jex A.R."/>
            <person name="Gasser R.B."/>
        </authorList>
    </citation>
    <scope>NUCLEOTIDE SEQUENCE [LARGE SCALE GENOMIC DNA]</scope>
    <source>
        <strain evidence="1">PN_DK_2014</strain>
    </source>
</reference>
<comment type="caution">
    <text evidence="1">The sequence shown here is derived from an EMBL/GenBank/DDBJ whole genome shotgun (WGS) entry which is preliminary data.</text>
</comment>
<sequence>MNDLDHKEEVTHGWPSGLRRQTQATGFLRVMRVWVGEQYDSSARSSQICQTRMISTNMELRMELESDPVLKRG</sequence>
<evidence type="ECO:0000313" key="1">
    <source>
        <dbReference type="EMBL" id="KHN72826.1"/>
    </source>
</evidence>